<evidence type="ECO:0000256" key="9">
    <source>
        <dbReference type="SAM" id="SignalP"/>
    </source>
</evidence>
<proteinExistence type="inferred from homology"/>
<feature type="active site" description="Proton donor/acceptor" evidence="7">
    <location>
        <position position="287"/>
    </location>
</feature>
<dbReference type="Pfam" id="PF01471">
    <property type="entry name" value="PG_binding_1"/>
    <property type="match status" value="1"/>
</dbReference>
<comment type="similarity">
    <text evidence="2">Belongs to the YkuD family.</text>
</comment>
<keyword evidence="3" id="KW-0808">Transferase</keyword>
<keyword evidence="4 7" id="KW-0133">Cell shape</keyword>
<dbReference type="RefSeq" id="WP_307279571.1">
    <property type="nucleotide sequence ID" value="NZ_JAUSVX010000012.1"/>
</dbReference>
<evidence type="ECO:0000256" key="8">
    <source>
        <dbReference type="SAM" id="MobiDB-lite"/>
    </source>
</evidence>
<dbReference type="Pfam" id="PF03734">
    <property type="entry name" value="YkuD"/>
    <property type="match status" value="1"/>
</dbReference>
<dbReference type="InterPro" id="IPR002477">
    <property type="entry name" value="Peptidoglycan-bd-like"/>
</dbReference>
<evidence type="ECO:0000313" key="12">
    <source>
        <dbReference type="Proteomes" id="UP001242480"/>
    </source>
</evidence>
<organism evidence="11 12">
    <name type="scientific">Labrys wisconsinensis</name>
    <dbReference type="NCBI Taxonomy" id="425677"/>
    <lineage>
        <taxon>Bacteria</taxon>
        <taxon>Pseudomonadati</taxon>
        <taxon>Pseudomonadota</taxon>
        <taxon>Alphaproteobacteria</taxon>
        <taxon>Hyphomicrobiales</taxon>
        <taxon>Xanthobacteraceae</taxon>
        <taxon>Labrys</taxon>
    </lineage>
</organism>
<reference evidence="11 12" key="1">
    <citation type="submission" date="2023-07" db="EMBL/GenBank/DDBJ databases">
        <title>Genomic Encyclopedia of Type Strains, Phase IV (KMG-IV): sequencing the most valuable type-strain genomes for metagenomic binning, comparative biology and taxonomic classification.</title>
        <authorList>
            <person name="Goeker M."/>
        </authorList>
    </citation>
    <scope>NUCLEOTIDE SEQUENCE [LARGE SCALE GENOMIC DNA]</scope>
    <source>
        <strain evidence="11 12">DSM 19619</strain>
    </source>
</reference>
<keyword evidence="9" id="KW-0732">Signal</keyword>
<dbReference type="Gene3D" id="1.10.101.10">
    <property type="entry name" value="PGBD-like superfamily/PGBD"/>
    <property type="match status" value="1"/>
</dbReference>
<dbReference type="Proteomes" id="UP001242480">
    <property type="component" value="Unassembled WGS sequence"/>
</dbReference>
<feature type="compositionally biased region" description="Low complexity" evidence="8">
    <location>
        <begin position="387"/>
        <end position="402"/>
    </location>
</feature>
<evidence type="ECO:0000256" key="4">
    <source>
        <dbReference type="ARBA" id="ARBA00022960"/>
    </source>
</evidence>
<accession>A0ABU0JGP4</accession>
<evidence type="ECO:0000256" key="6">
    <source>
        <dbReference type="ARBA" id="ARBA00023316"/>
    </source>
</evidence>
<evidence type="ECO:0000256" key="1">
    <source>
        <dbReference type="ARBA" id="ARBA00004752"/>
    </source>
</evidence>
<sequence>MRIALLPRLLLAAVLAAAFAPSAGAEDSHPAFTPDTAAQTARALARYQQIAADGGWPALPANAAGLKPGAKGPAVAKLKERLAITGDLDESESTGDDFDEATRQALLRFQERHGLSLTGTIGRLTFAALTVPVETRINQLNMTLARLQYDRFPFAQRYVVVNIPGAAAEAVENGTVVRRFTAVVGRKDRQSPVVAAQIKSVKMLPDWTVPETLIREDIMPKMRQDPGFLAASHMRVLSWKGVELDPATIDWSGASPITYMIRQDPGPDNSLGFLKLDMPNVHAVYMHDTPHRELFRNDVRFNSSGCTRIAGVQDLAAWLMQGTEWTGQAIQAQIDSGEPKTVPLPKPVPVAWVYFTAWGTPDGLAQFRDDVYGLDTPEGVAQSRIYGPPKTAPDAGTPAATGPKPPAAGPQAPVAAEPKPAAEPRSAAAAPKRPVTLAETQ</sequence>
<dbReference type="InterPro" id="IPR005490">
    <property type="entry name" value="LD_TPept_cat_dom"/>
</dbReference>
<keyword evidence="12" id="KW-1185">Reference proteome</keyword>
<evidence type="ECO:0000256" key="7">
    <source>
        <dbReference type="PROSITE-ProRule" id="PRU01373"/>
    </source>
</evidence>
<dbReference type="InterPro" id="IPR038063">
    <property type="entry name" value="Transpep_catalytic_dom"/>
</dbReference>
<dbReference type="SUPFAM" id="SSF141523">
    <property type="entry name" value="L,D-transpeptidase catalytic domain-like"/>
    <property type="match status" value="1"/>
</dbReference>
<keyword evidence="6 7" id="KW-0961">Cell wall biogenesis/degradation</keyword>
<evidence type="ECO:0000256" key="3">
    <source>
        <dbReference type="ARBA" id="ARBA00022679"/>
    </source>
</evidence>
<evidence type="ECO:0000256" key="5">
    <source>
        <dbReference type="ARBA" id="ARBA00022984"/>
    </source>
</evidence>
<dbReference type="SUPFAM" id="SSF47090">
    <property type="entry name" value="PGBD-like"/>
    <property type="match status" value="1"/>
</dbReference>
<dbReference type="InterPro" id="IPR036366">
    <property type="entry name" value="PGBDSf"/>
</dbReference>
<feature type="active site" description="Nucleophile" evidence="7">
    <location>
        <position position="306"/>
    </location>
</feature>
<evidence type="ECO:0000259" key="10">
    <source>
        <dbReference type="PROSITE" id="PS52029"/>
    </source>
</evidence>
<feature type="domain" description="L,D-TPase catalytic" evidence="10">
    <location>
        <begin position="157"/>
        <end position="333"/>
    </location>
</feature>
<feature type="region of interest" description="Disordered" evidence="8">
    <location>
        <begin position="379"/>
        <end position="441"/>
    </location>
</feature>
<protein>
    <submittedName>
        <fullName evidence="11">Murein L,D-transpeptidase YcbB/YkuD</fullName>
    </submittedName>
</protein>
<comment type="pathway">
    <text evidence="1 7">Cell wall biogenesis; peptidoglycan biosynthesis.</text>
</comment>
<name>A0ABU0JGP4_9HYPH</name>
<dbReference type="InterPro" id="IPR036365">
    <property type="entry name" value="PGBD-like_sf"/>
</dbReference>
<dbReference type="PANTHER" id="PTHR41533">
    <property type="entry name" value="L,D-TRANSPEPTIDASE HI_1667-RELATED"/>
    <property type="match status" value="1"/>
</dbReference>
<dbReference type="CDD" id="cd16913">
    <property type="entry name" value="YkuD_like"/>
    <property type="match status" value="1"/>
</dbReference>
<feature type="signal peptide" evidence="9">
    <location>
        <begin position="1"/>
        <end position="25"/>
    </location>
</feature>
<dbReference type="PROSITE" id="PS52029">
    <property type="entry name" value="LD_TPASE"/>
    <property type="match status" value="1"/>
</dbReference>
<dbReference type="EMBL" id="JAUSVX010000012">
    <property type="protein sequence ID" value="MDQ0472573.1"/>
    <property type="molecule type" value="Genomic_DNA"/>
</dbReference>
<evidence type="ECO:0000256" key="2">
    <source>
        <dbReference type="ARBA" id="ARBA00005992"/>
    </source>
</evidence>
<comment type="caution">
    <text evidence="11">The sequence shown here is derived from an EMBL/GenBank/DDBJ whole genome shotgun (WGS) entry which is preliminary data.</text>
</comment>
<dbReference type="PANTHER" id="PTHR41533:SF1">
    <property type="entry name" value="L,D-TRANSPEPTIDASE YCBB-RELATED"/>
    <property type="match status" value="1"/>
</dbReference>
<feature type="chain" id="PRO_5047296764" evidence="9">
    <location>
        <begin position="26"/>
        <end position="441"/>
    </location>
</feature>
<dbReference type="InterPro" id="IPR052905">
    <property type="entry name" value="LD-transpeptidase_YkuD-like"/>
</dbReference>
<evidence type="ECO:0000313" key="11">
    <source>
        <dbReference type="EMBL" id="MDQ0472573.1"/>
    </source>
</evidence>
<keyword evidence="5 7" id="KW-0573">Peptidoglycan synthesis</keyword>
<feature type="compositionally biased region" description="Low complexity" evidence="8">
    <location>
        <begin position="409"/>
        <end position="435"/>
    </location>
</feature>
<dbReference type="Gene3D" id="2.40.440.10">
    <property type="entry name" value="L,D-transpeptidase catalytic domain-like"/>
    <property type="match status" value="1"/>
</dbReference>
<gene>
    <name evidence="11" type="ORF">QO011_005602</name>
</gene>